<feature type="compositionally biased region" description="Low complexity" evidence="6">
    <location>
        <begin position="43"/>
        <end position="75"/>
    </location>
</feature>
<keyword evidence="5" id="KW-0505">Motor protein</keyword>
<keyword evidence="8" id="KW-1185">Reference proteome</keyword>
<comment type="caution">
    <text evidence="7">The sequence shown here is derived from an EMBL/GenBank/DDBJ whole genome shotgun (WGS) entry which is preliminary data.</text>
</comment>
<dbReference type="GO" id="GO:0005524">
    <property type="term" value="F:ATP binding"/>
    <property type="evidence" value="ECO:0007669"/>
    <property type="project" value="UniProtKB-KW"/>
</dbReference>
<feature type="compositionally biased region" description="Low complexity" evidence="6">
    <location>
        <begin position="1"/>
        <end position="17"/>
    </location>
</feature>
<feature type="region of interest" description="Disordered" evidence="6">
    <location>
        <begin position="903"/>
        <end position="1026"/>
    </location>
</feature>
<keyword evidence="1" id="KW-0493">Microtubule</keyword>
<feature type="region of interest" description="Disordered" evidence="6">
    <location>
        <begin position="714"/>
        <end position="769"/>
    </location>
</feature>
<sequence length="1234" mass="130361">MPLAAPSGSPCDSPGSSRLHRVPSSGVHPVAAAPGQVLTVSKAAPPSGLPLPSAAVVPSSRRSCTSVSSASSFEHSFLRTRQPAVGDRSVTDDRERLPKLNGTPGTGGGKRVGRDTRRFDETSVRRPYDRTRVQPLASSGRNSSVPPRLALGSFATADSQTDQSSENGVFVAAAAWMKATEAARLLLLNPRPPCGSAAPSLSSVASSEVDKSDSSRQDGRIRSCPGDGRAPIGGMREKDRQSDEEMRQLEQELISLRERLAEQEKKTEEQQRLAKEKEKDWKSRVEKLEKEIERRDEKQGVSGHEGPFNAQQELKHLQEEHRLLQTREHQLIQKEKVLQKELEQHQQQLEQLQLEVRDLQRQRASSAVSEVIHEGEAVNRRAAVDGGKSDHTEQHAQESALRELEKLQDRLASYEARIRALEEENKLLKRSHAMVDRSSCPAMFPVHVEPKTLQQLEKKVQAARLQHLRVLEQPGTQPSDEGEGSSQVKSVFDEVCSLLQSLSAAQENQSNGRSGGRLTRQRSLSRSSSVSQRSGVHAPRSRTGMDDGCNHNHAGRTRAMAGGGSAGALLSAGRGSLLPPTPSAGSSVVSESIARSSVGRRLVNSGVIAAAVQQVQQAVEKTLESDAVARQKAADIRQFHRKSFSQLSSKLVSSAAMAQSLSASRCSSPNYKSTLQLSEGLGVGGTSKITDRANVIPLPQPLLTCALQAENGTHSIKCGAPPVKTSDMTRNSGDSATVTASLDSKISPRTDAEGSGSSTGPGSFVDPRAMSLVGDTEHTSSIPSATPLHVSRLITPETSVPRETLYGDTASPLQQTSQDSVCRTSCVLGASSSSTVASGRSFRDIPAFLSPRARQLTEDMPAGGSASALISSRTDSGQTCSFVGATVPRPVAQTSATQVVLSLPNSGEGAGRGLHSGNGLSQMSNEVDAERDATAVGGENRSDSAGGTVSNYDSVDPRASVPSQRSSVRSTPHSPRGAKNDFAPSAVGSPLPLLGKESGGEVSRGLAGSPANPHCHTAGGAAPASDSHLITPLRVPCEEKPVLDGQVSAGPTIQSSCHQGQVVAAAAVFGTAPHGSSGLGSSNTNVSCVCRAQPGDVAGDEGAPGFWDEDDLDEWKFDDVPAPSFVEQAQLQPPTASNQLLGKPATLQGLFERTDGCPASQRGAHRQLETALGATSTTAGMEGMPNGVARHQERVDSQHVVGNRGGGGVNSRELSQMQQRPVSAPHRSIEDLFA</sequence>
<feature type="compositionally biased region" description="Basic and acidic residues" evidence="6">
    <location>
        <begin position="112"/>
        <end position="127"/>
    </location>
</feature>
<dbReference type="EMBL" id="MIGC01003960">
    <property type="protein sequence ID" value="PHJ18670.1"/>
    <property type="molecule type" value="Genomic_DNA"/>
</dbReference>
<dbReference type="GeneID" id="94430860"/>
<dbReference type="AlphaFoldDB" id="A0A2C6KDS7"/>
<keyword evidence="2" id="KW-0547">Nucleotide-binding</keyword>
<keyword evidence="3" id="KW-0067">ATP-binding</keyword>
<feature type="compositionally biased region" description="Polar residues" evidence="6">
    <location>
        <begin position="961"/>
        <end position="973"/>
    </location>
</feature>
<accession>A0A2C6KDS7</accession>
<evidence type="ECO:0000313" key="8">
    <source>
        <dbReference type="Proteomes" id="UP000221165"/>
    </source>
</evidence>
<dbReference type="InterPro" id="IPR044986">
    <property type="entry name" value="KIF15/KIN-12"/>
</dbReference>
<feature type="compositionally biased region" description="Basic and acidic residues" evidence="6">
    <location>
        <begin position="235"/>
        <end position="247"/>
    </location>
</feature>
<feature type="region of interest" description="Disordered" evidence="6">
    <location>
        <begin position="379"/>
        <end position="400"/>
    </location>
</feature>
<gene>
    <name evidence="7" type="ORF">CSUI_007504</name>
</gene>
<name>A0A2C6KDS7_9APIC</name>
<feature type="compositionally biased region" description="Basic and acidic residues" evidence="6">
    <location>
        <begin position="208"/>
        <end position="221"/>
    </location>
</feature>
<evidence type="ECO:0000256" key="5">
    <source>
        <dbReference type="ARBA" id="ARBA00023175"/>
    </source>
</evidence>
<feature type="compositionally biased region" description="Polar residues" evidence="6">
    <location>
        <begin position="1212"/>
        <end position="1221"/>
    </location>
</feature>
<feature type="region of interest" description="Disordered" evidence="6">
    <location>
        <begin position="195"/>
        <end position="247"/>
    </location>
</feature>
<protein>
    <submittedName>
        <fullName evidence="7">Uncharacterized protein</fullName>
    </submittedName>
</protein>
<dbReference type="PANTHER" id="PTHR37739:SF16">
    <property type="entry name" value="KINESIN-LIKE PROTEIN"/>
    <property type="match status" value="1"/>
</dbReference>
<dbReference type="GO" id="GO:0005874">
    <property type="term" value="C:microtubule"/>
    <property type="evidence" value="ECO:0007669"/>
    <property type="project" value="UniProtKB-KW"/>
</dbReference>
<feature type="compositionally biased region" description="Low complexity" evidence="6">
    <location>
        <begin position="516"/>
        <end position="536"/>
    </location>
</feature>
<feature type="compositionally biased region" description="Polar residues" evidence="6">
    <location>
        <begin position="726"/>
        <end position="744"/>
    </location>
</feature>
<evidence type="ECO:0000256" key="2">
    <source>
        <dbReference type="ARBA" id="ARBA00022741"/>
    </source>
</evidence>
<dbReference type="RefSeq" id="XP_067920376.1">
    <property type="nucleotide sequence ID" value="XM_068067649.1"/>
</dbReference>
<feature type="region of interest" description="Disordered" evidence="6">
    <location>
        <begin position="262"/>
        <end position="283"/>
    </location>
</feature>
<feature type="region of interest" description="Disordered" evidence="6">
    <location>
        <begin position="1195"/>
        <end position="1234"/>
    </location>
</feature>
<feature type="region of interest" description="Disordered" evidence="6">
    <location>
        <begin position="1"/>
        <end position="30"/>
    </location>
</feature>
<evidence type="ECO:0000256" key="6">
    <source>
        <dbReference type="SAM" id="MobiDB-lite"/>
    </source>
</evidence>
<dbReference type="PANTHER" id="PTHR37739">
    <property type="entry name" value="KINESIN-LIKE PROTEIN KIN-12D"/>
    <property type="match status" value="1"/>
</dbReference>
<feature type="region of interest" description="Disordered" evidence="6">
    <location>
        <begin position="504"/>
        <end position="566"/>
    </location>
</feature>
<proteinExistence type="predicted"/>
<keyword evidence="4" id="KW-0175">Coiled coil</keyword>
<evidence type="ECO:0000256" key="3">
    <source>
        <dbReference type="ARBA" id="ARBA00022840"/>
    </source>
</evidence>
<dbReference type="VEuPathDB" id="ToxoDB:CSUI_007504"/>
<feature type="compositionally biased region" description="Low complexity" evidence="6">
    <location>
        <begin position="196"/>
        <end position="207"/>
    </location>
</feature>
<evidence type="ECO:0000313" key="7">
    <source>
        <dbReference type="EMBL" id="PHJ18670.1"/>
    </source>
</evidence>
<evidence type="ECO:0000256" key="1">
    <source>
        <dbReference type="ARBA" id="ARBA00022701"/>
    </source>
</evidence>
<feature type="compositionally biased region" description="Basic and acidic residues" evidence="6">
    <location>
        <begin position="89"/>
        <end position="98"/>
    </location>
</feature>
<feature type="region of interest" description="Disordered" evidence="6">
    <location>
        <begin position="42"/>
        <end position="127"/>
    </location>
</feature>
<feature type="compositionally biased region" description="Polar residues" evidence="6">
    <location>
        <begin position="943"/>
        <end position="953"/>
    </location>
</feature>
<organism evidence="7 8">
    <name type="scientific">Cystoisospora suis</name>
    <dbReference type="NCBI Taxonomy" id="483139"/>
    <lineage>
        <taxon>Eukaryota</taxon>
        <taxon>Sar</taxon>
        <taxon>Alveolata</taxon>
        <taxon>Apicomplexa</taxon>
        <taxon>Conoidasida</taxon>
        <taxon>Coccidia</taxon>
        <taxon>Eucoccidiorida</taxon>
        <taxon>Eimeriorina</taxon>
        <taxon>Sarcocystidae</taxon>
        <taxon>Cystoisospora</taxon>
    </lineage>
</organism>
<reference evidence="7 8" key="1">
    <citation type="journal article" date="2017" name="Int. J. Parasitol.">
        <title>The genome of the protozoan parasite Cystoisospora suis and a reverse vaccinology approach to identify vaccine candidates.</title>
        <authorList>
            <person name="Palmieri N."/>
            <person name="Shrestha A."/>
            <person name="Ruttkowski B."/>
            <person name="Beck T."/>
            <person name="Vogl C."/>
            <person name="Tomley F."/>
            <person name="Blake D.P."/>
            <person name="Joachim A."/>
        </authorList>
    </citation>
    <scope>NUCLEOTIDE SEQUENCE [LARGE SCALE GENOMIC DNA]</scope>
    <source>
        <strain evidence="7 8">Wien I</strain>
    </source>
</reference>
<evidence type="ECO:0000256" key="4">
    <source>
        <dbReference type="ARBA" id="ARBA00023054"/>
    </source>
</evidence>
<dbReference type="Proteomes" id="UP000221165">
    <property type="component" value="Unassembled WGS sequence"/>
</dbReference>